<dbReference type="GO" id="GO:0008168">
    <property type="term" value="F:methyltransferase activity"/>
    <property type="evidence" value="ECO:0007669"/>
    <property type="project" value="UniProtKB-KW"/>
</dbReference>
<dbReference type="InterPro" id="IPR029063">
    <property type="entry name" value="SAM-dependent_MTases_sf"/>
</dbReference>
<gene>
    <name evidence="2" type="ORF">J2Z32_002527</name>
</gene>
<dbReference type="Gene3D" id="3.40.50.150">
    <property type="entry name" value="Vaccinia Virus protein VP39"/>
    <property type="match status" value="1"/>
</dbReference>
<comment type="caution">
    <text evidence="2">The sequence shown here is derived from an EMBL/GenBank/DDBJ whole genome shotgun (WGS) entry which is preliminary data.</text>
</comment>
<dbReference type="RefSeq" id="WP_245251425.1">
    <property type="nucleotide sequence ID" value="NZ_JAGGKG010000011.1"/>
</dbReference>
<accession>A0ABS4FTV2</accession>
<dbReference type="GO" id="GO:0032259">
    <property type="term" value="P:methylation"/>
    <property type="evidence" value="ECO:0007669"/>
    <property type="project" value="UniProtKB-KW"/>
</dbReference>
<feature type="domain" description="Methyltransferase type 11" evidence="1">
    <location>
        <begin position="60"/>
        <end position="146"/>
    </location>
</feature>
<dbReference type="Pfam" id="PF08241">
    <property type="entry name" value="Methyltransf_11"/>
    <property type="match status" value="1"/>
</dbReference>
<dbReference type="SUPFAM" id="SSF53335">
    <property type="entry name" value="S-adenosyl-L-methionine-dependent methyltransferases"/>
    <property type="match status" value="1"/>
</dbReference>
<dbReference type="Proteomes" id="UP001519272">
    <property type="component" value="Unassembled WGS sequence"/>
</dbReference>
<proteinExistence type="predicted"/>
<keyword evidence="2" id="KW-0808">Transferase</keyword>
<dbReference type="EMBL" id="JAGGKG010000011">
    <property type="protein sequence ID" value="MBP1905879.1"/>
    <property type="molecule type" value="Genomic_DNA"/>
</dbReference>
<organism evidence="2 3">
    <name type="scientific">Paenibacillus turicensis</name>
    <dbReference type="NCBI Taxonomy" id="160487"/>
    <lineage>
        <taxon>Bacteria</taxon>
        <taxon>Bacillati</taxon>
        <taxon>Bacillota</taxon>
        <taxon>Bacilli</taxon>
        <taxon>Bacillales</taxon>
        <taxon>Paenibacillaceae</taxon>
        <taxon>Paenibacillus</taxon>
    </lineage>
</organism>
<dbReference type="PANTHER" id="PTHR43460">
    <property type="entry name" value="METHYLTRANSFERASE"/>
    <property type="match status" value="1"/>
</dbReference>
<evidence type="ECO:0000313" key="3">
    <source>
        <dbReference type="Proteomes" id="UP001519272"/>
    </source>
</evidence>
<sequence length="263" mass="30305">MNEVKLMQLLELKQKWKQAEAQAFSGWDFSYIAGQMISDPLPWDYRDIVTQYLKSDYELLDMGTGGGEFLLTLDHPYHLTSVTEAYPPNIEICKNKLVPLGITVQAITDDHDLGFTDECFDMIINRHEAFDPKELYRLLRPNGYFITQQVGGLNNEDLSRKVGIITPEGDSEHNYSEHHLENNLDLLRKAGFKVLVSKECYPKVTFTSVEAFVYFAKIIEWEFPRFSVESCFKQLCELQNELEETGCILGTEHRFMIVAQKGI</sequence>
<dbReference type="PANTHER" id="PTHR43460:SF1">
    <property type="entry name" value="METHYLTRANSFERASE TYPE 11 DOMAIN-CONTAINING PROTEIN"/>
    <property type="match status" value="1"/>
</dbReference>
<dbReference type="InterPro" id="IPR052939">
    <property type="entry name" value="23S_rRNA_MeTrnsfrase_RlmA"/>
</dbReference>
<protein>
    <submittedName>
        <fullName evidence="2">SAM-dependent methyltransferase</fullName>
    </submittedName>
</protein>
<evidence type="ECO:0000259" key="1">
    <source>
        <dbReference type="Pfam" id="PF08241"/>
    </source>
</evidence>
<keyword evidence="2" id="KW-0489">Methyltransferase</keyword>
<dbReference type="InterPro" id="IPR013216">
    <property type="entry name" value="Methyltransf_11"/>
</dbReference>
<keyword evidence="3" id="KW-1185">Reference proteome</keyword>
<name>A0ABS4FTV2_9BACL</name>
<reference evidence="2 3" key="1">
    <citation type="submission" date="2021-03" db="EMBL/GenBank/DDBJ databases">
        <title>Genomic Encyclopedia of Type Strains, Phase IV (KMG-IV): sequencing the most valuable type-strain genomes for metagenomic binning, comparative biology and taxonomic classification.</title>
        <authorList>
            <person name="Goeker M."/>
        </authorList>
    </citation>
    <scope>NUCLEOTIDE SEQUENCE [LARGE SCALE GENOMIC DNA]</scope>
    <source>
        <strain evidence="2 3">DSM 14349</strain>
    </source>
</reference>
<evidence type="ECO:0000313" key="2">
    <source>
        <dbReference type="EMBL" id="MBP1905879.1"/>
    </source>
</evidence>